<dbReference type="Proteomes" id="UP000284543">
    <property type="component" value="Unassembled WGS sequence"/>
</dbReference>
<reference evidence="1 2" key="1">
    <citation type="submission" date="2018-08" db="EMBL/GenBank/DDBJ databases">
        <title>A genome reference for cultivated species of the human gut microbiota.</title>
        <authorList>
            <person name="Zou Y."/>
            <person name="Xue W."/>
            <person name="Luo G."/>
        </authorList>
    </citation>
    <scope>NUCLEOTIDE SEQUENCE [LARGE SCALE GENOMIC DNA]</scope>
    <source>
        <strain evidence="1 2">AF14-18</strain>
    </source>
</reference>
<dbReference type="RefSeq" id="WP_118019709.1">
    <property type="nucleotide sequence ID" value="NZ_QRZM01000025.1"/>
</dbReference>
<dbReference type="InterPro" id="IPR014986">
    <property type="entry name" value="XkdN-like"/>
</dbReference>
<dbReference type="Gene3D" id="3.30.2220.30">
    <property type="match status" value="1"/>
</dbReference>
<comment type="caution">
    <text evidence="1">The sequence shown here is derived from an EMBL/GenBank/DDBJ whole genome shotgun (WGS) entry which is preliminary data.</text>
</comment>
<organism evidence="1 2">
    <name type="scientific">Enterocloster bolteae</name>
    <dbReference type="NCBI Taxonomy" id="208479"/>
    <lineage>
        <taxon>Bacteria</taxon>
        <taxon>Bacillati</taxon>
        <taxon>Bacillota</taxon>
        <taxon>Clostridia</taxon>
        <taxon>Lachnospirales</taxon>
        <taxon>Lachnospiraceae</taxon>
        <taxon>Enterocloster</taxon>
    </lineage>
</organism>
<evidence type="ECO:0000313" key="2">
    <source>
        <dbReference type="Proteomes" id="UP000284543"/>
    </source>
</evidence>
<evidence type="ECO:0008006" key="3">
    <source>
        <dbReference type="Google" id="ProtNLM"/>
    </source>
</evidence>
<dbReference type="EMBL" id="QRZM01000025">
    <property type="protein sequence ID" value="RGV69164.1"/>
    <property type="molecule type" value="Genomic_DNA"/>
</dbReference>
<dbReference type="AlphaFoldDB" id="A0A412YTL7"/>
<sequence length="138" mass="15430">MSKLKAFLQPSVSGKTKEVVVSDRFVDEDGTIQPFVIQAISQEKNAELSENSQNQKMVDGIPMPVLDNGLYTKRLMLECVKEPDLNDSELCKYYGVIDPLEVLGKMLSIGEYQKLSAEIMSINGLKTKKEKLEEAKNS</sequence>
<dbReference type="Pfam" id="PF08890">
    <property type="entry name" value="Phage_TAC_5"/>
    <property type="match status" value="1"/>
</dbReference>
<evidence type="ECO:0000313" key="1">
    <source>
        <dbReference type="EMBL" id="RGV69164.1"/>
    </source>
</evidence>
<accession>A0A412YTL7</accession>
<gene>
    <name evidence="1" type="ORF">DWW02_28665</name>
</gene>
<proteinExistence type="predicted"/>
<dbReference type="InterPro" id="IPR038559">
    <property type="entry name" value="XkdN-like_sf"/>
</dbReference>
<protein>
    <recommendedName>
        <fullName evidence="3">Phage XkdN-like protein</fullName>
    </recommendedName>
</protein>
<name>A0A412YTL7_9FIRM</name>